<dbReference type="EMBL" id="CP066701">
    <property type="protein sequence ID" value="QQX23879.1"/>
    <property type="molecule type" value="Genomic_DNA"/>
</dbReference>
<dbReference type="RefSeq" id="WP_066235875.1">
    <property type="nucleotide sequence ID" value="NZ_CP066701.1"/>
</dbReference>
<dbReference type="KEGG" id="hspo:JGZ69_13635"/>
<protein>
    <submittedName>
        <fullName evidence="3">YtzC family protein</fullName>
    </submittedName>
</protein>
<accession>A0A150KJR0</accession>
<keyword evidence="4" id="KW-1185">Reference proteome</keyword>
<keyword evidence="1" id="KW-0175">Coiled coil</keyword>
<dbReference type="Proteomes" id="UP000595512">
    <property type="component" value="Chromosome"/>
</dbReference>
<evidence type="ECO:0000313" key="5">
    <source>
        <dbReference type="Proteomes" id="UP000595512"/>
    </source>
</evidence>
<dbReference type="STRING" id="46224.B4102_4185"/>
<evidence type="ECO:0000313" key="4">
    <source>
        <dbReference type="Proteomes" id="UP000075666"/>
    </source>
</evidence>
<organism evidence="2 4">
    <name type="scientific">Heyndrickxia sporothermodurans</name>
    <dbReference type="NCBI Taxonomy" id="46224"/>
    <lineage>
        <taxon>Bacteria</taxon>
        <taxon>Bacillati</taxon>
        <taxon>Bacillota</taxon>
        <taxon>Bacilli</taxon>
        <taxon>Bacillales</taxon>
        <taxon>Bacillaceae</taxon>
        <taxon>Heyndrickxia</taxon>
    </lineage>
</organism>
<dbReference type="EMBL" id="LQYN01000168">
    <property type="protein sequence ID" value="KYC84881.1"/>
    <property type="molecule type" value="Genomic_DNA"/>
</dbReference>
<reference evidence="3 5" key="2">
    <citation type="submission" date="2020-12" db="EMBL/GenBank/DDBJ databases">
        <title>Taxonomic evaluation of the Bacillus sporothermodurans group of bacteria based on whole genome sequences.</title>
        <authorList>
            <person name="Fiedler G."/>
            <person name="Herbstmann A.-D."/>
            <person name="Doll E."/>
            <person name="Wenning M."/>
            <person name="Brinks E."/>
            <person name="Kabisch J."/>
            <person name="Breitenwieser F."/>
            <person name="Lappann M."/>
            <person name="Boehnlein C."/>
            <person name="Franz C."/>
        </authorList>
    </citation>
    <scope>NUCLEOTIDE SEQUENCE [LARGE SCALE GENOMIC DNA]</scope>
    <source>
        <strain evidence="3 5">DSM 10599</strain>
    </source>
</reference>
<evidence type="ECO:0000313" key="3">
    <source>
        <dbReference type="EMBL" id="QQX23879.1"/>
    </source>
</evidence>
<name>A0A150KJR0_9BACI</name>
<evidence type="ECO:0000256" key="1">
    <source>
        <dbReference type="SAM" id="Coils"/>
    </source>
</evidence>
<dbReference type="AlphaFoldDB" id="A0A150KJR0"/>
<sequence length="91" mass="10904">MATRQSVSEHIQRCEEAISYAKEQFIEGSRQEHYYDNEYQYAMQQLEGSYNELAQLANSANSQQREQLHRMRLQIQQLQNQMTLLNHDRPQ</sequence>
<gene>
    <name evidence="2" type="ORF">B4102_4185</name>
    <name evidence="3" type="ORF">JGZ69_13635</name>
</gene>
<dbReference type="Proteomes" id="UP000075666">
    <property type="component" value="Unassembled WGS sequence"/>
</dbReference>
<evidence type="ECO:0000313" key="2">
    <source>
        <dbReference type="EMBL" id="KYC84881.1"/>
    </source>
</evidence>
<dbReference type="Pfam" id="PF10732">
    <property type="entry name" value="DUF2524"/>
    <property type="match status" value="1"/>
</dbReference>
<dbReference type="GeneID" id="62497136"/>
<proteinExistence type="predicted"/>
<reference evidence="2 4" key="1">
    <citation type="submission" date="2016-01" db="EMBL/GenBank/DDBJ databases">
        <title>Genome Sequences of Twelve Sporeforming Bacillus Species Isolated from Foods.</title>
        <authorList>
            <person name="Berendsen E.M."/>
            <person name="Wells-Bennik M.H."/>
            <person name="Krawcyk A.O."/>
            <person name="De Jong A."/>
            <person name="Holsappel S."/>
            <person name="Eijlander R.T."/>
            <person name="Kuipers O.P."/>
        </authorList>
    </citation>
    <scope>NUCLEOTIDE SEQUENCE [LARGE SCALE GENOMIC DNA]</scope>
    <source>
        <strain evidence="2 4">B4102</strain>
    </source>
</reference>
<feature type="coiled-coil region" evidence="1">
    <location>
        <begin position="43"/>
        <end position="88"/>
    </location>
</feature>
<dbReference type="PATRIC" id="fig|46224.3.peg.1986"/>
<dbReference type="OrthoDB" id="2970872at2"/>
<dbReference type="InterPro" id="IPR019668">
    <property type="entry name" value="Uncharacterised_YtzC"/>
</dbReference>